<dbReference type="CDD" id="cd00060">
    <property type="entry name" value="FHA"/>
    <property type="match status" value="1"/>
</dbReference>
<keyword evidence="5" id="KW-0812">Transmembrane</keyword>
<feature type="transmembrane region" description="Helical" evidence="5">
    <location>
        <begin position="184"/>
        <end position="203"/>
    </location>
</feature>
<dbReference type="SMART" id="SM00382">
    <property type="entry name" value="AAA"/>
    <property type="match status" value="2"/>
</dbReference>
<dbReference type="PANTHER" id="PTHR22683">
    <property type="entry name" value="SPORULATION PROTEIN RELATED"/>
    <property type="match status" value="1"/>
</dbReference>
<protein>
    <submittedName>
        <fullName evidence="7">FtsK/SpoIIIE domain-containing protein</fullName>
    </submittedName>
</protein>
<organism evidence="7 8">
    <name type="scientific">Arthrobacter cryoconiti</name>
    <dbReference type="NCBI Taxonomy" id="748907"/>
    <lineage>
        <taxon>Bacteria</taxon>
        <taxon>Bacillati</taxon>
        <taxon>Actinomycetota</taxon>
        <taxon>Actinomycetes</taxon>
        <taxon>Micrococcales</taxon>
        <taxon>Micrococcaceae</taxon>
        <taxon>Arthrobacter</taxon>
    </lineage>
</organism>
<feature type="domain" description="FtsK" evidence="6">
    <location>
        <begin position="525"/>
        <end position="749"/>
    </location>
</feature>
<dbReference type="EMBL" id="JBHSCQ010000006">
    <property type="protein sequence ID" value="MFC4265359.1"/>
    <property type="molecule type" value="Genomic_DNA"/>
</dbReference>
<evidence type="ECO:0000313" key="8">
    <source>
        <dbReference type="Proteomes" id="UP001595773"/>
    </source>
</evidence>
<dbReference type="Gene3D" id="3.40.50.300">
    <property type="entry name" value="P-loop containing nucleotide triphosphate hydrolases"/>
    <property type="match status" value="2"/>
</dbReference>
<dbReference type="InterPro" id="IPR008984">
    <property type="entry name" value="SMAD_FHA_dom_sf"/>
</dbReference>
<feature type="binding site" evidence="3">
    <location>
        <begin position="551"/>
        <end position="558"/>
    </location>
    <ligand>
        <name>ATP</name>
        <dbReference type="ChEBI" id="CHEBI:30616"/>
    </ligand>
</feature>
<evidence type="ECO:0000256" key="2">
    <source>
        <dbReference type="ARBA" id="ARBA00022840"/>
    </source>
</evidence>
<dbReference type="InterPro" id="IPR003593">
    <property type="entry name" value="AAA+_ATPase"/>
</dbReference>
<feature type="transmembrane region" description="Helical" evidence="5">
    <location>
        <begin position="159"/>
        <end position="178"/>
    </location>
</feature>
<name>A0ABV8QYT0_9MICC</name>
<sequence length="1345" mass="141854">MPASGSASHPSAPAMMMVKSGPGAGAIFPLTRGNYRIGRGHCQISIADPSLSRYHGVLTVGQDAMTLAPAPESSGFTLRRDWVHLPTASARPIKGPTNLHVGDLVECGMSTFAIVLAMPSDSRALPGQASPSMPPLILGLGGLKPIVLTDKAGFSRGRWAMVAAGLLPLLLGVVFAWLTGSLMFLAFAGMGAVTVLLPLLGGVGRRRAFSASLTAATEADAFRRTAAFPDAGSLMAAAQRTAVVRDRLAVMNSSGDLGRPLTGNTPVSFPTDSGPPIGPTPRNIALRLGTAEQPAQVTLGAIGSGFIPPLIPHMPFTVPVIAGRTVICGAAHSLRQLLHFVLMQLDTANVPVVIWGAVDELPLSARFLANTVLAVSAEEAGRCVDSLRPLRSRTWGEASPLSKAADPLPRCVVVCLNATGSLSDSVFPDVPCLHFSSGSVENDVATVTLDGHSNPPIGTAYGLTFVPDGVPAVLFERYARCRATPNDIPKQCQPLLAGSIPPPHLRTVTSITEQWKAHANGPLVRVPVGVSPTGKEYFDFSHDGPHLLVGGTTGSGKSEFLRTLVGSLAVAHSPQDVEFIFIDFKGGAGLGALSRLPHTTSLITDLDGHGMGRTLASLRAEIRIRESALDQAGASDINAYRALRSPGPTSTLTPTEIPNVGLSPGRDSEPASSLAIMAHLVLVIDEFRVLTDQHPDVMAELMRIAAVGRSLGIHLVMATQRPQGAINADIRANVTTSVCLRVQTSIESHDILGSGIAASISVNTPGRAFISRAGTKATQFHCATLRLPTAGLATPPTALSATDRLTRMAGLSSSGTSPSSMSADSTALSQESDIIAVTHLLVGAWALMQPTRAAPTVIAAQLPNSLELTTNHFKHQVQTSADAVNMPLIDLGLMDIPERQSLEPLLWSPDKHSHLACVGAVNETSHAVAMTLVQLLQAIANAAVPPAFLYVLDGDGSLHECHHKPFVGGYVGPDNLRTAARLVWRLTEVAKSSPTRLMVFLTDFSHWVSAFRSSPWAWAEDMITDLVRHHSRSLTVVIGGGRELLSAAFIAAIPNRLFIGHGSTRESMLLWPPMPAYAAVAGRAVVFGAINAAVSNGPAEIAHVAQLRKLESPQPTAVPVHGRRSGALIVEQQKSAEGRLLFATVAPPLSVRPLPEHLTLKQARCFLEENIAREVSPSSGRTVIILGIGGDGTTPITVTIPPGTVLPVVGGPGTGKSTFLMSIRAINEPFFAHPEDTQVWWMDDADSRSDAELTAITKALSTGAVAVVAFPHHLPSLARYPFEWGLRCPDRGIVLSPSQPQDGEMFGVRLDTQGREPPGRAVLLDRGRREWFQFPASDSSGPRTG</sequence>
<keyword evidence="2 3" id="KW-0067">ATP-binding</keyword>
<reference evidence="8" key="1">
    <citation type="journal article" date="2019" name="Int. J. Syst. Evol. Microbiol.">
        <title>The Global Catalogue of Microorganisms (GCM) 10K type strain sequencing project: providing services to taxonomists for standard genome sequencing and annotation.</title>
        <authorList>
            <consortium name="The Broad Institute Genomics Platform"/>
            <consortium name="The Broad Institute Genome Sequencing Center for Infectious Disease"/>
            <person name="Wu L."/>
            <person name="Ma J."/>
        </authorList>
    </citation>
    <scope>NUCLEOTIDE SEQUENCE [LARGE SCALE GENOMIC DNA]</scope>
    <source>
        <strain evidence="8">CGMCC 1.10698</strain>
    </source>
</reference>
<accession>A0ABV8QYT0</accession>
<dbReference type="RefSeq" id="WP_230067391.1">
    <property type="nucleotide sequence ID" value="NZ_BAABLL010000003.1"/>
</dbReference>
<dbReference type="SUPFAM" id="SSF52540">
    <property type="entry name" value="P-loop containing nucleoside triphosphate hydrolases"/>
    <property type="match status" value="1"/>
</dbReference>
<evidence type="ECO:0000259" key="6">
    <source>
        <dbReference type="PROSITE" id="PS50901"/>
    </source>
</evidence>
<evidence type="ECO:0000256" key="1">
    <source>
        <dbReference type="ARBA" id="ARBA00022741"/>
    </source>
</evidence>
<dbReference type="Proteomes" id="UP001595773">
    <property type="component" value="Unassembled WGS sequence"/>
</dbReference>
<dbReference type="PROSITE" id="PS50901">
    <property type="entry name" value="FTSK"/>
    <property type="match status" value="1"/>
</dbReference>
<evidence type="ECO:0000256" key="4">
    <source>
        <dbReference type="SAM" id="MobiDB-lite"/>
    </source>
</evidence>
<keyword evidence="1 3" id="KW-0547">Nucleotide-binding</keyword>
<proteinExistence type="predicted"/>
<evidence type="ECO:0000313" key="7">
    <source>
        <dbReference type="EMBL" id="MFC4265359.1"/>
    </source>
</evidence>
<dbReference type="SUPFAM" id="SSF49879">
    <property type="entry name" value="SMAD/FHA domain"/>
    <property type="match status" value="1"/>
</dbReference>
<comment type="caution">
    <text evidence="7">The sequence shown here is derived from an EMBL/GenBank/DDBJ whole genome shotgun (WGS) entry which is preliminary data.</text>
</comment>
<keyword evidence="8" id="KW-1185">Reference proteome</keyword>
<dbReference type="Gene3D" id="2.60.200.20">
    <property type="match status" value="1"/>
</dbReference>
<dbReference type="PANTHER" id="PTHR22683:SF1">
    <property type="entry name" value="TYPE VII SECRETION SYSTEM PROTEIN ESSC"/>
    <property type="match status" value="1"/>
</dbReference>
<evidence type="ECO:0000256" key="5">
    <source>
        <dbReference type="SAM" id="Phobius"/>
    </source>
</evidence>
<feature type="region of interest" description="Disordered" evidence="4">
    <location>
        <begin position="645"/>
        <end position="666"/>
    </location>
</feature>
<keyword evidence="5" id="KW-0472">Membrane</keyword>
<feature type="compositionally biased region" description="Polar residues" evidence="4">
    <location>
        <begin position="647"/>
        <end position="656"/>
    </location>
</feature>
<evidence type="ECO:0000256" key="3">
    <source>
        <dbReference type="PROSITE-ProRule" id="PRU00289"/>
    </source>
</evidence>
<gene>
    <name evidence="7" type="ORF">ACFOW9_07070</name>
</gene>
<keyword evidence="5" id="KW-1133">Transmembrane helix</keyword>
<dbReference type="InterPro" id="IPR002543">
    <property type="entry name" value="FtsK_dom"/>
</dbReference>
<dbReference type="InterPro" id="IPR027417">
    <property type="entry name" value="P-loop_NTPase"/>
</dbReference>
<dbReference type="InterPro" id="IPR050206">
    <property type="entry name" value="FtsK/SpoIIIE/SftA"/>
</dbReference>
<dbReference type="Pfam" id="PF01580">
    <property type="entry name" value="FtsK_SpoIIIE"/>
    <property type="match status" value="1"/>
</dbReference>